<dbReference type="OrthoDB" id="7993488at2759"/>
<keyword evidence="4" id="KW-1185">Reference proteome</keyword>
<dbReference type="EMBL" id="CAJHJT010000001">
    <property type="protein sequence ID" value="CAD6994554.1"/>
    <property type="molecule type" value="Genomic_DNA"/>
</dbReference>
<organism evidence="3 4">
    <name type="scientific">Ceratitis capitata</name>
    <name type="common">Mediterranean fruit fly</name>
    <name type="synonym">Tephritis capitata</name>
    <dbReference type="NCBI Taxonomy" id="7213"/>
    <lineage>
        <taxon>Eukaryota</taxon>
        <taxon>Metazoa</taxon>
        <taxon>Ecdysozoa</taxon>
        <taxon>Arthropoda</taxon>
        <taxon>Hexapoda</taxon>
        <taxon>Insecta</taxon>
        <taxon>Pterygota</taxon>
        <taxon>Neoptera</taxon>
        <taxon>Endopterygota</taxon>
        <taxon>Diptera</taxon>
        <taxon>Brachycera</taxon>
        <taxon>Muscomorpha</taxon>
        <taxon>Tephritoidea</taxon>
        <taxon>Tephritidae</taxon>
        <taxon>Ceratitis</taxon>
        <taxon>Ceratitis</taxon>
    </lineage>
</organism>
<reference evidence="3" key="1">
    <citation type="submission" date="2020-11" db="EMBL/GenBank/DDBJ databases">
        <authorList>
            <person name="Whitehead M."/>
        </authorList>
    </citation>
    <scope>NUCLEOTIDE SEQUENCE</scope>
    <source>
        <strain evidence="3">EGII</strain>
    </source>
</reference>
<dbReference type="KEGG" id="ccat:105664742"/>
<dbReference type="AlphaFoldDB" id="A0A811U6E4"/>
<comment type="caution">
    <text evidence="3">The sequence shown here is derived from an EMBL/GenBank/DDBJ whole genome shotgun (WGS) entry which is preliminary data.</text>
</comment>
<proteinExistence type="predicted"/>
<dbReference type="Proteomes" id="UP000606786">
    <property type="component" value="Unassembled WGS sequence"/>
</dbReference>
<feature type="region of interest" description="Disordered" evidence="1">
    <location>
        <begin position="55"/>
        <end position="91"/>
    </location>
</feature>
<protein>
    <submittedName>
        <fullName evidence="3">(Mediterranean fruit fly) hypothetical protein</fullName>
    </submittedName>
</protein>
<accession>A0A811U6E4</accession>
<evidence type="ECO:0000256" key="1">
    <source>
        <dbReference type="SAM" id="MobiDB-lite"/>
    </source>
</evidence>
<feature type="signal peptide" evidence="2">
    <location>
        <begin position="1"/>
        <end position="17"/>
    </location>
</feature>
<feature type="chain" id="PRO_5032526349" evidence="2">
    <location>
        <begin position="18"/>
        <end position="300"/>
    </location>
</feature>
<keyword evidence="2" id="KW-0732">Signal</keyword>
<sequence>MSNLSVFSLLLIFAVSCYVPGNTEEAIGKHADDDFLQAINFANSPKSNQKPYLTIQEQQKQQQQQKEHQQQHQQQQESQHHKGRQANKRSVLATEVATATVRTRQKRSQHAFATVEEYLKSSLPTYTYNLALLNVMNSLRRQLSNIELARLRSRLSHSAAADLRLYNDIYNHNHNYNNNNYDVDSALLNVGDLGTNNNDNRDAGTVSLFGTDTGNGGLLGGVGNGDAGGVSVGVDVAAGAGAGAGAGNDMLANDIEDSSSVPWQFVTRVSKKSSALYKPRLGKRTRQQQQQQHEQQQQLQ</sequence>
<evidence type="ECO:0000256" key="2">
    <source>
        <dbReference type="SAM" id="SignalP"/>
    </source>
</evidence>
<evidence type="ECO:0000313" key="4">
    <source>
        <dbReference type="Proteomes" id="UP000606786"/>
    </source>
</evidence>
<gene>
    <name evidence="3" type="ORF">CCAP1982_LOCUS3294</name>
</gene>
<feature type="compositionally biased region" description="Low complexity" evidence="1">
    <location>
        <begin position="287"/>
        <end position="300"/>
    </location>
</feature>
<name>A0A811U6E4_CERCA</name>
<evidence type="ECO:0000313" key="3">
    <source>
        <dbReference type="EMBL" id="CAD6994554.1"/>
    </source>
</evidence>
<feature type="region of interest" description="Disordered" evidence="1">
    <location>
        <begin position="274"/>
        <end position="300"/>
    </location>
</feature>